<gene>
    <name evidence="2" type="ORF">S01H1_80043</name>
</gene>
<dbReference type="EMBL" id="BARS01054013">
    <property type="protein sequence ID" value="GAG44751.1"/>
    <property type="molecule type" value="Genomic_DNA"/>
</dbReference>
<feature type="non-terminal residue" evidence="2">
    <location>
        <position position="1"/>
    </location>
</feature>
<feature type="non-terminal residue" evidence="2">
    <location>
        <position position="222"/>
    </location>
</feature>
<dbReference type="SUPFAM" id="SSF51658">
    <property type="entry name" value="Xylose isomerase-like"/>
    <property type="match status" value="1"/>
</dbReference>
<dbReference type="InterPro" id="IPR013022">
    <property type="entry name" value="Xyl_isomerase-like_TIM-brl"/>
</dbReference>
<proteinExistence type="predicted"/>
<dbReference type="InterPro" id="IPR036237">
    <property type="entry name" value="Xyl_isomerase-like_sf"/>
</dbReference>
<dbReference type="Gene3D" id="3.20.20.150">
    <property type="entry name" value="Divalent-metal-dependent TIM barrel enzymes"/>
    <property type="match status" value="1"/>
</dbReference>
<name>X0Z873_9ZZZZ</name>
<dbReference type="AlphaFoldDB" id="X0Z873"/>
<protein>
    <recommendedName>
        <fullName evidence="1">Xylose isomerase-like TIM barrel domain-containing protein</fullName>
    </recommendedName>
</protein>
<evidence type="ECO:0000313" key="2">
    <source>
        <dbReference type="EMBL" id="GAG44751.1"/>
    </source>
</evidence>
<evidence type="ECO:0000259" key="1">
    <source>
        <dbReference type="Pfam" id="PF01261"/>
    </source>
</evidence>
<dbReference type="PANTHER" id="PTHR12110">
    <property type="entry name" value="HYDROXYPYRUVATE ISOMERASE"/>
    <property type="match status" value="1"/>
</dbReference>
<reference evidence="2" key="1">
    <citation type="journal article" date="2014" name="Front. Microbiol.">
        <title>High frequency of phylogenetically diverse reductive dehalogenase-homologous genes in deep subseafloor sedimentary metagenomes.</title>
        <authorList>
            <person name="Kawai M."/>
            <person name="Futagami T."/>
            <person name="Toyoda A."/>
            <person name="Takaki Y."/>
            <person name="Nishi S."/>
            <person name="Hori S."/>
            <person name="Arai W."/>
            <person name="Tsubouchi T."/>
            <person name="Morono Y."/>
            <person name="Uchiyama I."/>
            <person name="Ito T."/>
            <person name="Fujiyama A."/>
            <person name="Inagaki F."/>
            <person name="Takami H."/>
        </authorList>
    </citation>
    <scope>NUCLEOTIDE SEQUENCE</scope>
    <source>
        <strain evidence="2">Expedition CK06-06</strain>
    </source>
</reference>
<feature type="domain" description="Xylose isomerase-like TIM barrel" evidence="1">
    <location>
        <begin position="51"/>
        <end position="208"/>
    </location>
</feature>
<sequence>GDYIPEVHCFRRGSCTRDTRGGDMYRALSTGDIGVQVPFEEAVRLAVLNSFEGITVSAADVEKLGIDRLRRLLQDNGLLPAVSGTPVNFQRDDATFDEGMGRLPSFAQTMADLGCTRIIAWILPWHETLSYEEQFERLRSRTARICEVLARHGLRYGLEFIGPETLRRGKRYPFIHDVDGLLELIAAVGAENLGFLLDCWHWYTSGGTAQDLEKLSDQLVVA</sequence>
<dbReference type="InterPro" id="IPR050312">
    <property type="entry name" value="IolE/XylAMocC-like"/>
</dbReference>
<comment type="caution">
    <text evidence="2">The sequence shown here is derived from an EMBL/GenBank/DDBJ whole genome shotgun (WGS) entry which is preliminary data.</text>
</comment>
<dbReference type="Pfam" id="PF01261">
    <property type="entry name" value="AP_endonuc_2"/>
    <property type="match status" value="1"/>
</dbReference>
<organism evidence="2">
    <name type="scientific">marine sediment metagenome</name>
    <dbReference type="NCBI Taxonomy" id="412755"/>
    <lineage>
        <taxon>unclassified sequences</taxon>
        <taxon>metagenomes</taxon>
        <taxon>ecological metagenomes</taxon>
    </lineage>
</organism>
<accession>X0Z873</accession>